<dbReference type="SUPFAM" id="SSF82784">
    <property type="entry name" value="OsmC-like"/>
    <property type="match status" value="1"/>
</dbReference>
<organism evidence="1 2">
    <name type="scientific">Luteimonas terrae</name>
    <dbReference type="NCBI Taxonomy" id="1530191"/>
    <lineage>
        <taxon>Bacteria</taxon>
        <taxon>Pseudomonadati</taxon>
        <taxon>Pseudomonadota</taxon>
        <taxon>Gammaproteobacteria</taxon>
        <taxon>Lysobacterales</taxon>
        <taxon>Lysobacteraceae</taxon>
        <taxon>Luteimonas</taxon>
    </lineage>
</organism>
<comment type="caution">
    <text evidence="1">The sequence shown here is derived from an EMBL/GenBank/DDBJ whole genome shotgun (WGS) entry which is preliminary data.</text>
</comment>
<proteinExistence type="predicted"/>
<accession>A0ABU1XWS4</accession>
<evidence type="ECO:0000313" key="1">
    <source>
        <dbReference type="EMBL" id="MDR7193209.1"/>
    </source>
</evidence>
<dbReference type="InterPro" id="IPR036102">
    <property type="entry name" value="OsmC/Ohrsf"/>
</dbReference>
<dbReference type="Proteomes" id="UP001256588">
    <property type="component" value="Unassembled WGS sequence"/>
</dbReference>
<dbReference type="PANTHER" id="PTHR39624">
    <property type="entry name" value="PROTEIN INVOLVED IN RIMO-MEDIATED BETA-METHYLTHIOLATION OF RIBOSOMAL PROTEIN S12 YCAO"/>
    <property type="match status" value="1"/>
</dbReference>
<sequence length="136" mass="14510">MPARARTNARTEGADFRVALEDDAGHRWAADEPVSLGGGESAPTPDHLLLSALGACTAITLRMYAARKQWPLEGVDVELVLDPDGKPAAGTDITRHITLRGPLDADQRARLLQIANACPVHRLLTGEVRIASALTD</sequence>
<dbReference type="PANTHER" id="PTHR39624:SF2">
    <property type="entry name" value="OSMC-LIKE PROTEIN"/>
    <property type="match status" value="1"/>
</dbReference>
<keyword evidence="2" id="KW-1185">Reference proteome</keyword>
<dbReference type="Gene3D" id="3.30.300.20">
    <property type="match status" value="1"/>
</dbReference>
<name>A0ABU1XWS4_9GAMM</name>
<dbReference type="EMBL" id="JAVDWO010000007">
    <property type="protein sequence ID" value="MDR7193209.1"/>
    <property type="molecule type" value="Genomic_DNA"/>
</dbReference>
<evidence type="ECO:0000313" key="2">
    <source>
        <dbReference type="Proteomes" id="UP001256588"/>
    </source>
</evidence>
<dbReference type="InterPro" id="IPR003718">
    <property type="entry name" value="OsmC/Ohr_fam"/>
</dbReference>
<dbReference type="Pfam" id="PF02566">
    <property type="entry name" value="OsmC"/>
    <property type="match status" value="1"/>
</dbReference>
<reference evidence="1 2" key="1">
    <citation type="submission" date="2023-07" db="EMBL/GenBank/DDBJ databases">
        <title>Sorghum-associated microbial communities from plants grown in Nebraska, USA.</title>
        <authorList>
            <person name="Schachtman D."/>
        </authorList>
    </citation>
    <scope>NUCLEOTIDE SEQUENCE [LARGE SCALE GENOMIC DNA]</scope>
    <source>
        <strain evidence="1 2">4099</strain>
    </source>
</reference>
<protein>
    <submittedName>
        <fullName evidence="1">Redox protein</fullName>
    </submittedName>
</protein>
<dbReference type="RefSeq" id="WP_310235112.1">
    <property type="nucleotide sequence ID" value="NZ_JAVDWO010000007.1"/>
</dbReference>
<dbReference type="InterPro" id="IPR015946">
    <property type="entry name" value="KH_dom-like_a/b"/>
</dbReference>
<gene>
    <name evidence="1" type="ORF">J2W68_001943</name>
</gene>